<evidence type="ECO:0000256" key="5">
    <source>
        <dbReference type="SAM" id="SignalP"/>
    </source>
</evidence>
<dbReference type="SUPFAM" id="SSF50494">
    <property type="entry name" value="Trypsin-like serine proteases"/>
    <property type="match status" value="1"/>
</dbReference>
<sequence>MRLLILISGLITINNASREYEPLVRNYHGEVGIPEAARIRAAEAAMSPNNEAVKYPYVAGLIIKLTSGEESVCSASLLSNTILVTAARCWRTNYHQGDTMTVVLGSNFLFSGGVRVNTNNVVIHQRYNMDKLTQDAAAVTINHVDFTDNINAIPLDSRINPDFYGTTATIVGFGTIGADKDRKFSMRDIKVEIIHQNQCYSVFGYMKIVASANCAKNVVGNISCTGDTGGPLIIDNMLGGIASFTGPQGCERNIPVAYYLIVYADYWIRQFL</sequence>
<dbReference type="Proteomes" id="UP000663880">
    <property type="component" value="Unassembled WGS sequence"/>
</dbReference>
<keyword evidence="2" id="KW-0378">Hydrolase</keyword>
<dbReference type="GO" id="GO:0004252">
    <property type="term" value="F:serine-type endopeptidase activity"/>
    <property type="evidence" value="ECO:0007669"/>
    <property type="project" value="InterPro"/>
</dbReference>
<comment type="caution">
    <text evidence="7">The sequence shown here is derived from an EMBL/GenBank/DDBJ whole genome shotgun (WGS) entry which is preliminary data.</text>
</comment>
<feature type="chain" id="PRO_5032485244" description="Peptidase S1 domain-containing protein" evidence="5">
    <location>
        <begin position="17"/>
        <end position="272"/>
    </location>
</feature>
<dbReference type="InterPro" id="IPR050430">
    <property type="entry name" value="Peptidase_S1"/>
</dbReference>
<dbReference type="Gene3D" id="2.40.10.10">
    <property type="entry name" value="Trypsin-like serine proteases"/>
    <property type="match status" value="2"/>
</dbReference>
<dbReference type="InterPro" id="IPR001254">
    <property type="entry name" value="Trypsin_dom"/>
</dbReference>
<evidence type="ECO:0000256" key="4">
    <source>
        <dbReference type="ARBA" id="ARBA00023157"/>
    </source>
</evidence>
<keyword evidence="1" id="KW-0645">Protease</keyword>
<keyword evidence="3" id="KW-0720">Serine protease</keyword>
<organism evidence="7 8">
    <name type="scientific">Pieris macdunnoughi</name>
    <dbReference type="NCBI Taxonomy" id="345717"/>
    <lineage>
        <taxon>Eukaryota</taxon>
        <taxon>Metazoa</taxon>
        <taxon>Ecdysozoa</taxon>
        <taxon>Arthropoda</taxon>
        <taxon>Hexapoda</taxon>
        <taxon>Insecta</taxon>
        <taxon>Pterygota</taxon>
        <taxon>Neoptera</taxon>
        <taxon>Endopterygota</taxon>
        <taxon>Lepidoptera</taxon>
        <taxon>Glossata</taxon>
        <taxon>Ditrysia</taxon>
        <taxon>Papilionoidea</taxon>
        <taxon>Pieridae</taxon>
        <taxon>Pierinae</taxon>
        <taxon>Pieris</taxon>
    </lineage>
</organism>
<evidence type="ECO:0000256" key="2">
    <source>
        <dbReference type="ARBA" id="ARBA00022801"/>
    </source>
</evidence>
<keyword evidence="8" id="KW-1185">Reference proteome</keyword>
<protein>
    <recommendedName>
        <fullName evidence="6">Peptidase S1 domain-containing protein</fullName>
    </recommendedName>
</protein>
<dbReference type="GO" id="GO:0006508">
    <property type="term" value="P:proteolysis"/>
    <property type="evidence" value="ECO:0007669"/>
    <property type="project" value="UniProtKB-KW"/>
</dbReference>
<dbReference type="AlphaFoldDB" id="A0A821R037"/>
<name>A0A821R037_9NEOP</name>
<proteinExistence type="predicted"/>
<evidence type="ECO:0000259" key="6">
    <source>
        <dbReference type="PROSITE" id="PS50240"/>
    </source>
</evidence>
<accession>A0A821R037</accession>
<dbReference type="OrthoDB" id="10059102at2759"/>
<dbReference type="PANTHER" id="PTHR24276">
    <property type="entry name" value="POLYSERASE-RELATED"/>
    <property type="match status" value="1"/>
</dbReference>
<reference evidence="7" key="1">
    <citation type="submission" date="2021-02" db="EMBL/GenBank/DDBJ databases">
        <authorList>
            <person name="Steward A R."/>
        </authorList>
    </citation>
    <scope>NUCLEOTIDE SEQUENCE</scope>
</reference>
<dbReference type="PROSITE" id="PS50240">
    <property type="entry name" value="TRYPSIN_DOM"/>
    <property type="match status" value="1"/>
</dbReference>
<feature type="domain" description="Peptidase S1" evidence="6">
    <location>
        <begin position="39"/>
        <end position="272"/>
    </location>
</feature>
<feature type="signal peptide" evidence="5">
    <location>
        <begin position="1"/>
        <end position="16"/>
    </location>
</feature>
<evidence type="ECO:0000256" key="3">
    <source>
        <dbReference type="ARBA" id="ARBA00022825"/>
    </source>
</evidence>
<dbReference type="EMBL" id="CAJOBZ010000011">
    <property type="protein sequence ID" value="CAF4835321.1"/>
    <property type="molecule type" value="Genomic_DNA"/>
</dbReference>
<evidence type="ECO:0000256" key="1">
    <source>
        <dbReference type="ARBA" id="ARBA00022670"/>
    </source>
</evidence>
<keyword evidence="4" id="KW-1015">Disulfide bond</keyword>
<keyword evidence="5" id="KW-0732">Signal</keyword>
<evidence type="ECO:0000313" key="7">
    <source>
        <dbReference type="EMBL" id="CAF4835321.1"/>
    </source>
</evidence>
<dbReference type="PANTHER" id="PTHR24276:SF91">
    <property type="entry name" value="AT26814P-RELATED"/>
    <property type="match status" value="1"/>
</dbReference>
<gene>
    <name evidence="7" type="ORF">PMACD_LOCUS5658</name>
</gene>
<dbReference type="SMART" id="SM00020">
    <property type="entry name" value="Tryp_SPc"/>
    <property type="match status" value="1"/>
</dbReference>
<dbReference type="InterPro" id="IPR043504">
    <property type="entry name" value="Peptidase_S1_PA_chymotrypsin"/>
</dbReference>
<dbReference type="Pfam" id="PF00089">
    <property type="entry name" value="Trypsin"/>
    <property type="match status" value="1"/>
</dbReference>
<evidence type="ECO:0000313" key="8">
    <source>
        <dbReference type="Proteomes" id="UP000663880"/>
    </source>
</evidence>
<dbReference type="InterPro" id="IPR009003">
    <property type="entry name" value="Peptidase_S1_PA"/>
</dbReference>